<feature type="domain" description="Lipoyl-binding" evidence="9">
    <location>
        <begin position="185"/>
        <end position="261"/>
    </location>
</feature>
<dbReference type="STRING" id="3885.V7B1D8"/>
<sequence length="262" mass="28042">MASSSLPPATKATTNFPLTHSFRLSPKPNNLRFPPTKPGNSLSFTRFKAQLNEVALDSSSNATPIKAKSDEEQPSKPSAEPSSVLATQESVSQFITQVASLVKLVDSRDIVELKMKQYDIELTIRKKEAMPELQPAPQPTVVYSPLPPMMSPPPVAPTSSPTTSVAHPTATPTSPPALKSTKSSVPPLKSPMAGTFYRSPGPGEPAFVEVGDKVKKGQVVCIIEAMKLMNEIEAEESGTIVEILAEDAKPVSLDTPLFVIEP</sequence>
<dbReference type="EMBL" id="CM002295">
    <property type="protein sequence ID" value="ESW11707.1"/>
    <property type="molecule type" value="Genomic_DNA"/>
</dbReference>
<dbReference type="NCBIfam" id="TIGR00531">
    <property type="entry name" value="BCCP"/>
    <property type="match status" value="1"/>
</dbReference>
<evidence type="ECO:0000256" key="7">
    <source>
        <dbReference type="RuleBase" id="RU364072"/>
    </source>
</evidence>
<evidence type="ECO:0000313" key="10">
    <source>
        <dbReference type="EMBL" id="ESW11707.1"/>
    </source>
</evidence>
<dbReference type="SUPFAM" id="SSF51230">
    <property type="entry name" value="Single hybrid motif"/>
    <property type="match status" value="1"/>
</dbReference>
<dbReference type="GO" id="GO:0003989">
    <property type="term" value="F:acetyl-CoA carboxylase activity"/>
    <property type="evidence" value="ECO:0007669"/>
    <property type="project" value="InterPro"/>
</dbReference>
<feature type="compositionally biased region" description="Polar residues" evidence="8">
    <location>
        <begin position="1"/>
        <end position="18"/>
    </location>
</feature>
<keyword evidence="6 7" id="KW-0092">Biotin</keyword>
<dbReference type="Proteomes" id="UP000000226">
    <property type="component" value="Chromosome 8"/>
</dbReference>
<evidence type="ECO:0000313" key="11">
    <source>
        <dbReference type="Proteomes" id="UP000000226"/>
    </source>
</evidence>
<dbReference type="eggNOG" id="ENOG502QUI2">
    <property type="taxonomic scope" value="Eukaryota"/>
</dbReference>
<keyword evidence="4 7" id="KW-0443">Lipid metabolism</keyword>
<keyword evidence="2 7" id="KW-0444">Lipid biosynthesis</keyword>
<evidence type="ECO:0000256" key="2">
    <source>
        <dbReference type="ARBA" id="ARBA00022516"/>
    </source>
</evidence>
<dbReference type="OrthoDB" id="196847at2759"/>
<dbReference type="FunFam" id="2.40.50.100:FF:000003">
    <property type="entry name" value="Acetyl-CoA carboxylase biotin carboxyl carrier protein"/>
    <property type="match status" value="1"/>
</dbReference>
<keyword evidence="5 7" id="KW-0275">Fatty acid biosynthesis</keyword>
<dbReference type="InterPro" id="IPR050537">
    <property type="entry name" value="2-oxoacid_dehydrogenase"/>
</dbReference>
<feature type="region of interest" description="Disordered" evidence="8">
    <location>
        <begin position="152"/>
        <end position="189"/>
    </location>
</feature>
<dbReference type="Gene3D" id="2.40.50.100">
    <property type="match status" value="1"/>
</dbReference>
<gene>
    <name evidence="10" type="ORF">PHAVU_008G053000g</name>
</gene>
<name>V7B1D8_PHAVU</name>
<dbReference type="InterPro" id="IPR001249">
    <property type="entry name" value="AcCoA_biotinCC"/>
</dbReference>
<feature type="region of interest" description="Disordered" evidence="8">
    <location>
        <begin position="1"/>
        <end position="39"/>
    </location>
</feature>
<dbReference type="Gramene" id="ESW11707">
    <property type="protein sequence ID" value="ESW11707"/>
    <property type="gene ID" value="PHAVU_008G053000g"/>
</dbReference>
<dbReference type="CDD" id="cd06850">
    <property type="entry name" value="biotinyl_domain"/>
    <property type="match status" value="1"/>
</dbReference>
<dbReference type="Pfam" id="PF00364">
    <property type="entry name" value="Biotin_lipoyl"/>
    <property type="match status" value="1"/>
</dbReference>
<comment type="pathway">
    <text evidence="1 7">Lipid metabolism; fatty acid biosynthesis.</text>
</comment>
<evidence type="ECO:0000256" key="3">
    <source>
        <dbReference type="ARBA" id="ARBA00022832"/>
    </source>
</evidence>
<keyword evidence="7" id="KW-0934">Plastid</keyword>
<dbReference type="GO" id="GO:0006633">
    <property type="term" value="P:fatty acid biosynthetic process"/>
    <property type="evidence" value="ECO:0007669"/>
    <property type="project" value="UniProtKB-UniPathway"/>
</dbReference>
<dbReference type="UniPathway" id="UPA00094"/>
<evidence type="ECO:0000259" key="9">
    <source>
        <dbReference type="PROSITE" id="PS50968"/>
    </source>
</evidence>
<keyword evidence="11" id="KW-1185">Reference proteome</keyword>
<dbReference type="PROSITE" id="PS50968">
    <property type="entry name" value="BIOTINYL_LIPOYL"/>
    <property type="match status" value="1"/>
</dbReference>
<dbReference type="OMA" id="MTEESIT"/>
<dbReference type="InterPro" id="IPR000089">
    <property type="entry name" value="Biotin_lipoyl"/>
</dbReference>
<dbReference type="PROSITE" id="PS00188">
    <property type="entry name" value="BIOTIN"/>
    <property type="match status" value="1"/>
</dbReference>
<dbReference type="PANTHER" id="PTHR43416:SF38">
    <property type="entry name" value="BIOTIN CARBOXYL CARRIER PROTEIN OF ACETYL-COA CARBOXYLASE 1, CHLOROPLASTIC"/>
    <property type="match status" value="1"/>
</dbReference>
<feature type="region of interest" description="Disordered" evidence="8">
    <location>
        <begin position="56"/>
        <end position="84"/>
    </location>
</feature>
<reference evidence="11" key="1">
    <citation type="journal article" date="2014" name="Nat. Genet.">
        <title>A reference genome for common bean and genome-wide analysis of dual domestications.</title>
        <authorList>
            <person name="Schmutz J."/>
            <person name="McClean P.E."/>
            <person name="Mamidi S."/>
            <person name="Wu G.A."/>
            <person name="Cannon S.B."/>
            <person name="Grimwood J."/>
            <person name="Jenkins J."/>
            <person name="Shu S."/>
            <person name="Song Q."/>
            <person name="Chavarro C."/>
            <person name="Torres-Torres M."/>
            <person name="Geffroy V."/>
            <person name="Moghaddam S.M."/>
            <person name="Gao D."/>
            <person name="Abernathy B."/>
            <person name="Barry K."/>
            <person name="Blair M."/>
            <person name="Brick M.A."/>
            <person name="Chovatia M."/>
            <person name="Gepts P."/>
            <person name="Goodstein D.M."/>
            <person name="Gonzales M."/>
            <person name="Hellsten U."/>
            <person name="Hyten D.L."/>
            <person name="Jia G."/>
            <person name="Kelly J.D."/>
            <person name="Kudrna D."/>
            <person name="Lee R."/>
            <person name="Richard M.M."/>
            <person name="Miklas P.N."/>
            <person name="Osorno J.M."/>
            <person name="Rodrigues J."/>
            <person name="Thareau V."/>
            <person name="Urrea C.A."/>
            <person name="Wang M."/>
            <person name="Yu Y."/>
            <person name="Zhang M."/>
            <person name="Wing R.A."/>
            <person name="Cregan P.B."/>
            <person name="Rokhsar D.S."/>
            <person name="Jackson S.A."/>
        </authorList>
    </citation>
    <scope>NUCLEOTIDE SEQUENCE [LARGE SCALE GENOMIC DNA]</scope>
    <source>
        <strain evidence="11">cv. G19833</strain>
    </source>
</reference>
<evidence type="ECO:0000256" key="8">
    <source>
        <dbReference type="SAM" id="MobiDB-lite"/>
    </source>
</evidence>
<evidence type="ECO:0000256" key="6">
    <source>
        <dbReference type="ARBA" id="ARBA00023267"/>
    </source>
</evidence>
<accession>V7B1D8</accession>
<dbReference type="InterPro" id="IPR011053">
    <property type="entry name" value="Single_hybrid_motif"/>
</dbReference>
<organism evidence="10 11">
    <name type="scientific">Phaseolus vulgaris</name>
    <name type="common">Kidney bean</name>
    <name type="synonym">French bean</name>
    <dbReference type="NCBI Taxonomy" id="3885"/>
    <lineage>
        <taxon>Eukaryota</taxon>
        <taxon>Viridiplantae</taxon>
        <taxon>Streptophyta</taxon>
        <taxon>Embryophyta</taxon>
        <taxon>Tracheophyta</taxon>
        <taxon>Spermatophyta</taxon>
        <taxon>Magnoliopsida</taxon>
        <taxon>eudicotyledons</taxon>
        <taxon>Gunneridae</taxon>
        <taxon>Pentapetalae</taxon>
        <taxon>rosids</taxon>
        <taxon>fabids</taxon>
        <taxon>Fabales</taxon>
        <taxon>Fabaceae</taxon>
        <taxon>Papilionoideae</taxon>
        <taxon>50 kb inversion clade</taxon>
        <taxon>NPAAA clade</taxon>
        <taxon>indigoferoid/millettioid clade</taxon>
        <taxon>Phaseoleae</taxon>
        <taxon>Phaseolus</taxon>
    </lineage>
</organism>
<dbReference type="GO" id="GO:0009317">
    <property type="term" value="C:acetyl-CoA carboxylase complex"/>
    <property type="evidence" value="ECO:0007669"/>
    <property type="project" value="InterPro"/>
</dbReference>
<dbReference type="InterPro" id="IPR001882">
    <property type="entry name" value="Biotin_BS"/>
</dbReference>
<dbReference type="AlphaFoldDB" id="V7B1D8"/>
<dbReference type="PRINTS" id="PR01071">
    <property type="entry name" value="ACOABIOTINCC"/>
</dbReference>
<comment type="subcellular location">
    <subcellularLocation>
        <location evidence="7">Plastid</location>
        <location evidence="7">Chloroplast</location>
    </subcellularLocation>
</comment>
<dbReference type="PANTHER" id="PTHR43416">
    <property type="entry name" value="DIHYDROLIPOYLLYSINE-RESIDUE SUCCINYLTRANSFERASE COMPONENT OF 2-OXOGLUTARATE DEHYDROGENASE COMPLEX, MITOCHONDRIAL-RELATED"/>
    <property type="match status" value="1"/>
</dbReference>
<comment type="function">
    <text evidence="7">This protein is a component of the acetyl coenzyme A carboxylase complex; first, biotin carboxylase catalyzes the carboxylation of the carrier protein and then the transcarboxylase transfers the carboxyl group to form malonyl-CoA.</text>
</comment>
<keyword evidence="7" id="KW-0150">Chloroplast</keyword>
<evidence type="ECO:0000256" key="1">
    <source>
        <dbReference type="ARBA" id="ARBA00005194"/>
    </source>
</evidence>
<feature type="compositionally biased region" description="Low complexity" evidence="8">
    <location>
        <begin position="157"/>
        <end position="184"/>
    </location>
</feature>
<evidence type="ECO:0000256" key="4">
    <source>
        <dbReference type="ARBA" id="ARBA00023098"/>
    </source>
</evidence>
<evidence type="ECO:0000256" key="5">
    <source>
        <dbReference type="ARBA" id="ARBA00023160"/>
    </source>
</evidence>
<proteinExistence type="predicted"/>
<keyword evidence="3 7" id="KW-0276">Fatty acid metabolism</keyword>
<dbReference type="SMR" id="V7B1D8"/>
<dbReference type="GO" id="GO:0009507">
    <property type="term" value="C:chloroplast"/>
    <property type="evidence" value="ECO:0007669"/>
    <property type="project" value="UniProtKB-SubCell"/>
</dbReference>
<protein>
    <recommendedName>
        <fullName evidence="7">Biotin carboxyl carrier protein of acetyl-CoA carboxylase</fullName>
    </recommendedName>
</protein>